<keyword evidence="6 11" id="KW-0133">Cell shape</keyword>
<evidence type="ECO:0000313" key="12">
    <source>
        <dbReference type="EMBL" id="GLC32198.1"/>
    </source>
</evidence>
<dbReference type="InterPro" id="IPR001182">
    <property type="entry name" value="FtsW/RodA"/>
</dbReference>
<feature type="transmembrane region" description="Helical" evidence="11">
    <location>
        <begin position="304"/>
        <end position="322"/>
    </location>
</feature>
<dbReference type="RefSeq" id="WP_264851507.1">
    <property type="nucleotide sequence ID" value="NZ_BRXR01000001.1"/>
</dbReference>
<dbReference type="NCBIfam" id="TIGR02210">
    <property type="entry name" value="rodA_shape"/>
    <property type="match status" value="1"/>
</dbReference>
<evidence type="ECO:0000256" key="4">
    <source>
        <dbReference type="ARBA" id="ARBA00022679"/>
    </source>
</evidence>
<dbReference type="HAMAP" id="MF_02079">
    <property type="entry name" value="PGT_RodA"/>
    <property type="match status" value="1"/>
</dbReference>
<dbReference type="PROSITE" id="PS00428">
    <property type="entry name" value="FTSW_RODA_SPOVE"/>
    <property type="match status" value="1"/>
</dbReference>
<keyword evidence="8 11" id="KW-1133">Transmembrane helix</keyword>
<keyword evidence="13" id="KW-1185">Reference proteome</keyword>
<dbReference type="Pfam" id="PF01098">
    <property type="entry name" value="FTSW_RODA_SPOVE"/>
    <property type="match status" value="1"/>
</dbReference>
<keyword evidence="4 11" id="KW-0808">Transferase</keyword>
<evidence type="ECO:0000313" key="13">
    <source>
        <dbReference type="Proteomes" id="UP001208567"/>
    </source>
</evidence>
<feature type="transmembrane region" description="Helical" evidence="11">
    <location>
        <begin position="142"/>
        <end position="158"/>
    </location>
</feature>
<dbReference type="PANTHER" id="PTHR30474:SF1">
    <property type="entry name" value="PEPTIDOGLYCAN GLYCOSYLTRANSFERASE MRDB"/>
    <property type="match status" value="1"/>
</dbReference>
<comment type="subcellular location">
    <subcellularLocation>
        <location evidence="11">Cell membrane</location>
        <topology evidence="11">Multi-pass membrane protein</topology>
    </subcellularLocation>
    <subcellularLocation>
        <location evidence="1">Membrane</location>
        <topology evidence="1">Multi-pass membrane protein</topology>
    </subcellularLocation>
</comment>
<keyword evidence="9 11" id="KW-0472">Membrane</keyword>
<keyword evidence="7 11" id="KW-0573">Peptidoglycan synthesis</keyword>
<comment type="catalytic activity">
    <reaction evidence="11">
        <text>[GlcNAc-(1-&gt;4)-Mur2Ac(oyl-L-Ala-gamma-D-Glu-L-Lys-D-Ala-D-Ala)](n)-di-trans,octa-cis-undecaprenyl diphosphate + beta-D-GlcNAc-(1-&gt;4)-Mur2Ac(oyl-L-Ala-gamma-D-Glu-L-Lys-D-Ala-D-Ala)-di-trans,octa-cis-undecaprenyl diphosphate = [GlcNAc-(1-&gt;4)-Mur2Ac(oyl-L-Ala-gamma-D-Glu-L-Lys-D-Ala-D-Ala)](n+1)-di-trans,octa-cis-undecaprenyl diphosphate + di-trans,octa-cis-undecaprenyl diphosphate + H(+)</text>
        <dbReference type="Rhea" id="RHEA:23708"/>
        <dbReference type="Rhea" id="RHEA-COMP:9602"/>
        <dbReference type="Rhea" id="RHEA-COMP:9603"/>
        <dbReference type="ChEBI" id="CHEBI:15378"/>
        <dbReference type="ChEBI" id="CHEBI:58405"/>
        <dbReference type="ChEBI" id="CHEBI:60033"/>
        <dbReference type="ChEBI" id="CHEBI:78435"/>
        <dbReference type="EC" id="2.4.99.28"/>
    </reaction>
</comment>
<keyword evidence="2 11" id="KW-1003">Cell membrane</keyword>
<evidence type="ECO:0000256" key="3">
    <source>
        <dbReference type="ARBA" id="ARBA00022676"/>
    </source>
</evidence>
<reference evidence="12 13" key="1">
    <citation type="journal article" date="2024" name="Int. J. Syst. Evol. Microbiol.">
        <title>Clostridium omnivorum sp. nov., isolated from anoxic soil under the treatment of reductive soil disinfestation.</title>
        <authorList>
            <person name="Ueki A."/>
            <person name="Tonouchi A."/>
            <person name="Kaku N."/>
            <person name="Honma S."/>
            <person name="Ueki K."/>
        </authorList>
    </citation>
    <scope>NUCLEOTIDE SEQUENCE [LARGE SCALE GENOMIC DNA]</scope>
    <source>
        <strain evidence="12 13">E14</strain>
    </source>
</reference>
<proteinExistence type="inferred from homology"/>
<evidence type="ECO:0000256" key="9">
    <source>
        <dbReference type="ARBA" id="ARBA00023136"/>
    </source>
</evidence>
<dbReference type="InterPro" id="IPR018365">
    <property type="entry name" value="Cell_cycle_FtsW-rel_CS"/>
</dbReference>
<keyword evidence="3 11" id="KW-0328">Glycosyltransferase</keyword>
<dbReference type="PANTHER" id="PTHR30474">
    <property type="entry name" value="CELL CYCLE PROTEIN"/>
    <property type="match status" value="1"/>
</dbReference>
<feature type="transmembrane region" description="Helical" evidence="11">
    <location>
        <begin position="73"/>
        <end position="93"/>
    </location>
</feature>
<feature type="transmembrane region" description="Helical" evidence="11">
    <location>
        <begin position="47"/>
        <end position="67"/>
    </location>
</feature>
<evidence type="ECO:0000256" key="1">
    <source>
        <dbReference type="ARBA" id="ARBA00004141"/>
    </source>
</evidence>
<feature type="transmembrane region" description="Helical" evidence="11">
    <location>
        <begin position="17"/>
        <end position="35"/>
    </location>
</feature>
<keyword evidence="10 11" id="KW-0961">Cell wall biogenesis/degradation</keyword>
<evidence type="ECO:0000256" key="11">
    <source>
        <dbReference type="HAMAP-Rule" id="MF_02079"/>
    </source>
</evidence>
<comment type="pathway">
    <text evidence="11">Cell wall biogenesis; peptidoglycan biosynthesis.</text>
</comment>
<keyword evidence="5 11" id="KW-0812">Transmembrane</keyword>
<accession>A0ABQ5NAF4</accession>
<organism evidence="12 13">
    <name type="scientific">Clostridium omnivorum</name>
    <dbReference type="NCBI Taxonomy" id="1604902"/>
    <lineage>
        <taxon>Bacteria</taxon>
        <taxon>Bacillati</taxon>
        <taxon>Bacillota</taxon>
        <taxon>Clostridia</taxon>
        <taxon>Eubacteriales</taxon>
        <taxon>Clostridiaceae</taxon>
        <taxon>Clostridium</taxon>
    </lineage>
</organism>
<feature type="transmembrane region" description="Helical" evidence="11">
    <location>
        <begin position="275"/>
        <end position="292"/>
    </location>
</feature>
<feature type="transmembrane region" description="Helical" evidence="11">
    <location>
        <begin position="164"/>
        <end position="180"/>
    </location>
</feature>
<evidence type="ECO:0000256" key="5">
    <source>
        <dbReference type="ARBA" id="ARBA00022692"/>
    </source>
</evidence>
<protein>
    <recommendedName>
        <fullName evidence="11">Peptidoglycan glycosyltransferase RodA</fullName>
        <shortName evidence="11">PGT</shortName>
        <ecNumber evidence="11">2.4.99.28</ecNumber>
    </recommendedName>
    <alternativeName>
        <fullName evidence="11">Cell elongation protein RodA</fullName>
    </alternativeName>
    <alternativeName>
        <fullName evidence="11">Cell wall polymerase</fullName>
    </alternativeName>
    <alternativeName>
        <fullName evidence="11">Peptidoglycan polymerase</fullName>
        <shortName evidence="11">PG polymerase</shortName>
    </alternativeName>
</protein>
<dbReference type="EC" id="2.4.99.28" evidence="11"/>
<feature type="transmembrane region" description="Helical" evidence="11">
    <location>
        <begin position="185"/>
        <end position="203"/>
    </location>
</feature>
<feature type="transmembrane region" description="Helical" evidence="11">
    <location>
        <begin position="342"/>
        <end position="363"/>
    </location>
</feature>
<evidence type="ECO:0000256" key="10">
    <source>
        <dbReference type="ARBA" id="ARBA00023316"/>
    </source>
</evidence>
<dbReference type="EMBL" id="BRXR01000001">
    <property type="protein sequence ID" value="GLC32198.1"/>
    <property type="molecule type" value="Genomic_DNA"/>
</dbReference>
<name>A0ABQ5NAF4_9CLOT</name>
<evidence type="ECO:0000256" key="2">
    <source>
        <dbReference type="ARBA" id="ARBA00022475"/>
    </source>
</evidence>
<comment type="similarity">
    <text evidence="11">Belongs to the SEDS family. MrdB/RodA subfamily.</text>
</comment>
<evidence type="ECO:0000256" key="7">
    <source>
        <dbReference type="ARBA" id="ARBA00022984"/>
    </source>
</evidence>
<evidence type="ECO:0000256" key="8">
    <source>
        <dbReference type="ARBA" id="ARBA00022989"/>
    </source>
</evidence>
<sequence>MYEKLKINGKLLKELDYGILIAAVIIVIFGAFNIYSATHNAYGTEYFKLQLIWLVLGLIVVYLILIFDYSFLMNYATVIYWASIGLLVINDVFGHTSHGAKGWLSIGSRMIQPSEFAKLGMIIMLAKKLDDMEGNINTPKNFFTLCFYAIIPMALIVIQPDMGMTMVCFFIVLGIFYAVGLDLRVIFGGIGGLIISILLVWNSGLIEGYQKKRITALFNPEADPSGANLQLQESLKGIGSGGILGKGFLKGTQVGGGFIPEAHNDFIFAVVGEEWGLIGGLALMLFYGIMIYKFIKIAKSSKDVFGSVLCIGVISTFLFSLLQNIGMTIGIMPITGITLPLMSYGGSSILTSFMAIAIVLNVGMRRKKINF</sequence>
<dbReference type="Proteomes" id="UP001208567">
    <property type="component" value="Unassembled WGS sequence"/>
</dbReference>
<dbReference type="InterPro" id="IPR011923">
    <property type="entry name" value="RodA/MrdB"/>
</dbReference>
<gene>
    <name evidence="12" type="primary">mrdB</name>
    <name evidence="11" type="synonym">rodA</name>
    <name evidence="12" type="ORF">bsdE14_36080</name>
</gene>
<evidence type="ECO:0000256" key="6">
    <source>
        <dbReference type="ARBA" id="ARBA00022960"/>
    </source>
</evidence>
<comment type="function">
    <text evidence="11">Peptidoglycan polymerase that is essential for cell wall elongation.</text>
</comment>
<comment type="caution">
    <text evidence="12">The sequence shown here is derived from an EMBL/GenBank/DDBJ whole genome shotgun (WGS) entry which is preliminary data.</text>
</comment>